<proteinExistence type="predicted"/>
<organism evidence="1">
    <name type="scientific">uncultured Caudovirales phage</name>
    <dbReference type="NCBI Taxonomy" id="2100421"/>
    <lineage>
        <taxon>Viruses</taxon>
        <taxon>Duplodnaviria</taxon>
        <taxon>Heunggongvirae</taxon>
        <taxon>Uroviricota</taxon>
        <taxon>Caudoviricetes</taxon>
        <taxon>Peduoviridae</taxon>
        <taxon>Maltschvirus</taxon>
        <taxon>Maltschvirus maltsch</taxon>
    </lineage>
</organism>
<dbReference type="EMBL" id="LR797156">
    <property type="protein sequence ID" value="CAB4190390.1"/>
    <property type="molecule type" value="Genomic_DNA"/>
</dbReference>
<evidence type="ECO:0000313" key="1">
    <source>
        <dbReference type="EMBL" id="CAB4190390.1"/>
    </source>
</evidence>
<accession>A0A6J5R064</accession>
<reference evidence="1" key="1">
    <citation type="submission" date="2020-05" db="EMBL/GenBank/DDBJ databases">
        <authorList>
            <person name="Chiriac C."/>
            <person name="Salcher M."/>
            <person name="Ghai R."/>
            <person name="Kavagutti S V."/>
        </authorList>
    </citation>
    <scope>NUCLEOTIDE SEQUENCE</scope>
</reference>
<name>A0A6J5R064_9CAUD</name>
<sequence length="354" mass="34714">MASTYSPLKLQLMTTGENITTWGNVTNLNLGTAVEEAIVGSADVTFASATVTLALTDTNATQTARNMRLNLIGTSGGAQNLIVPAIEKVYIVNNGCADAITVKNSSGTGIAVPAGKTMWVYNDGTNVTNAVTHLTSLTLAAALPVTSGGTGVTTSTGSGNVVLSTSPTLTTPLLGTPTSGVLSNCTGVSLTAGVSGTLPVANGGTGVTASTGSGNVVLSISPTLTTPVLGAATGTSLALSGAITAASPTFTGTTTAALIYSSAGSTGGLSLNTWVTIYTLPTDGMYMVTAQCVVGAAGYSVAAVTTKDGSTGALALGGGGAGAMEMQMSGTNVQVRQTASPGTLTATWSVLRVN</sequence>
<gene>
    <name evidence="1" type="ORF">UFOVP1193_57</name>
</gene>
<protein>
    <submittedName>
        <fullName evidence="1">Uncharacterized protein</fullName>
    </submittedName>
</protein>